<dbReference type="PANTHER" id="PTHR46844:SF1">
    <property type="entry name" value="SLR5058 PROTEIN"/>
    <property type="match status" value="1"/>
</dbReference>
<dbReference type="EMBL" id="CAADFO010000070">
    <property type="protein sequence ID" value="VFK30789.1"/>
    <property type="molecule type" value="Genomic_DNA"/>
</dbReference>
<dbReference type="EMBL" id="CAADGH010000075">
    <property type="protein sequence ID" value="VFK76795.1"/>
    <property type="molecule type" value="Genomic_DNA"/>
</dbReference>
<dbReference type="InterPro" id="IPR056507">
    <property type="entry name" value="wHTH-HSP90_Na-assoc"/>
</dbReference>
<dbReference type="InterPro" id="IPR016024">
    <property type="entry name" value="ARM-type_fold"/>
</dbReference>
<dbReference type="SUPFAM" id="SSF52540">
    <property type="entry name" value="P-loop containing nucleoside triphosphate hydrolases"/>
    <property type="match status" value="1"/>
</dbReference>
<dbReference type="InterPro" id="IPR007111">
    <property type="entry name" value="NACHT_NTPase"/>
</dbReference>
<dbReference type="Gene3D" id="1.25.10.10">
    <property type="entry name" value="Leucine-rich Repeat Variant"/>
    <property type="match status" value="1"/>
</dbReference>
<dbReference type="PROSITE" id="PS50077">
    <property type="entry name" value="HEAT_REPEAT"/>
    <property type="match status" value="1"/>
</dbReference>
<sequence length="1047" mass="117662">MKTKILIAHAEGETDQAQLLADPLAKHGYEPVHHDTILVGESLVEEAGKLLHANAPLVLCGTTNAIGTGFCRRLVNAARARIGPVRIFPVRMKENADLEALSFDARVAEYWQDPHRAIQELTAAIEYYYPPNIDARHRIQQHELESRYRELLFKACDIIDLANLPEDNRFIATRDLTLRRLYVALRLRLDARAEDADNDKALAELATRHNQGRGAGGDREGVPGQSDQQTLVSLGERLHGVQPHDPKGAASALVVLGDPGAGKSTLLRWLAIACLLRLKEDPAFADLPDVASLPRPQGAPGWLPILVRCRALPPDTDTLDAMLLHTLRKGLLPEADCAPLVELLRIKLEKGVALLLVDGLDEITDPAARARFSQQLARIHHAFPRAPMVVTSRIVGYREMGYRIRAGFEHLTVADFSPEDKDEFARRWCTLTERPERQESAAFDLIRDIHSAERIERLTGNPMLLTTMALIKRKIGRLPQRRVDLYEEAIKVLLNWRSEVDQPLDAREALPQLEYLAHAMCKDGVQQLREDQILDLLRAARVAYPNLHALARHTPEEFLARLETRTGLLIRNSHICYRGHNIPMYEFRYLTFQEYLAGLSLIQGHYRGEEGSTLAQAIARLAKQVREVAIQFSLRKEKEIVVMENWREALRLAVSACNDNQTEAILSAILRPLPEERGIARPRAVLAGLCLADEPDVSKKLALEILQRLATQVEEQDSTGGTSLVFAAMELARSRWKALLQDSLLREFIQRSPGKREHPGRLYGKVEAVHIPAVEEPELPHWLFGQIRRLMISEREATGFALTLMELASHGQDCRVSDVIDGLIQWLPTAKAALSHAATWALYWLNHEQHGERVWRPNPDQQAQLVTAATRPDFDSEALRYLSGIFRNERIVEAVAPLLVHLSGNQPTGTRDAIIEALGAIGDVRACSPLMARLRDRQERPDVRAGTALVLARIDVPEAREALYDTLRDPDEEIRQAALEGLAQECEEMDQELLSRDLDGVGPWLDPRQPIDSARMEQAAQKLDKPLTEIRRRYRALAERFGLTLAE</sequence>
<accession>A0A450XNK4</accession>
<dbReference type="EMBL" id="CAADFQ010000074">
    <property type="protein sequence ID" value="VFK34515.1"/>
    <property type="molecule type" value="Genomic_DNA"/>
</dbReference>
<proteinExistence type="predicted"/>
<dbReference type="Pfam" id="PF05729">
    <property type="entry name" value="NACHT"/>
    <property type="match status" value="1"/>
</dbReference>
<protein>
    <submittedName>
        <fullName evidence="3">HEAT repeat-containing protein</fullName>
    </submittedName>
</protein>
<dbReference type="InterPro" id="IPR011989">
    <property type="entry name" value="ARM-like"/>
</dbReference>
<evidence type="ECO:0000256" key="1">
    <source>
        <dbReference type="SAM" id="MobiDB-lite"/>
    </source>
</evidence>
<dbReference type="SMART" id="SM00567">
    <property type="entry name" value="EZ_HEAT"/>
    <property type="match status" value="2"/>
</dbReference>
<evidence type="ECO:0000313" key="3">
    <source>
        <dbReference type="EMBL" id="VFK30789.1"/>
    </source>
</evidence>
<evidence type="ECO:0000259" key="2">
    <source>
        <dbReference type="PROSITE" id="PS50837"/>
    </source>
</evidence>
<feature type="domain" description="NACHT" evidence="2">
    <location>
        <begin position="251"/>
        <end position="393"/>
    </location>
</feature>
<dbReference type="Pfam" id="PF13646">
    <property type="entry name" value="HEAT_2"/>
    <property type="match status" value="1"/>
</dbReference>
<dbReference type="PROSITE" id="PS50837">
    <property type="entry name" value="NACHT"/>
    <property type="match status" value="1"/>
</dbReference>
<name>A0A450XNK4_9GAMM</name>
<dbReference type="AlphaFoldDB" id="A0A450XNK4"/>
<feature type="region of interest" description="Disordered" evidence="1">
    <location>
        <begin position="207"/>
        <end position="226"/>
    </location>
</feature>
<dbReference type="InterPro" id="IPR027417">
    <property type="entry name" value="P-loop_NTPase"/>
</dbReference>
<dbReference type="Pfam" id="PF24410">
    <property type="entry name" value="wHTH-HSP90_Na-assoc"/>
    <property type="match status" value="1"/>
</dbReference>
<evidence type="ECO:0000313" key="5">
    <source>
        <dbReference type="EMBL" id="VFK76795.1"/>
    </source>
</evidence>
<dbReference type="InterPro" id="IPR021133">
    <property type="entry name" value="HEAT_type_2"/>
</dbReference>
<evidence type="ECO:0000313" key="4">
    <source>
        <dbReference type="EMBL" id="VFK34515.1"/>
    </source>
</evidence>
<dbReference type="PANTHER" id="PTHR46844">
    <property type="entry name" value="SLR5058 PROTEIN"/>
    <property type="match status" value="1"/>
</dbReference>
<dbReference type="InterPro" id="IPR004155">
    <property type="entry name" value="PBS_lyase_HEAT"/>
</dbReference>
<dbReference type="SUPFAM" id="SSF48371">
    <property type="entry name" value="ARM repeat"/>
    <property type="match status" value="1"/>
</dbReference>
<dbReference type="Gene3D" id="3.40.50.300">
    <property type="entry name" value="P-loop containing nucleotide triphosphate hydrolases"/>
    <property type="match status" value="1"/>
</dbReference>
<organism evidence="3">
    <name type="scientific">Candidatus Kentrum sp. MB</name>
    <dbReference type="NCBI Taxonomy" id="2138164"/>
    <lineage>
        <taxon>Bacteria</taxon>
        <taxon>Pseudomonadati</taxon>
        <taxon>Pseudomonadota</taxon>
        <taxon>Gammaproteobacteria</taxon>
        <taxon>Candidatus Kentrum</taxon>
    </lineage>
</organism>
<gene>
    <name evidence="3" type="ORF">BECKMB1821G_GA0114241_107012</name>
    <name evidence="5" type="ORF">BECKMB1821H_GA0114242_10758</name>
    <name evidence="4" type="ORF">BECKMB1821I_GA0114274_10748</name>
</gene>
<reference evidence="3" key="1">
    <citation type="submission" date="2019-02" db="EMBL/GenBank/DDBJ databases">
        <authorList>
            <person name="Gruber-Vodicka R. H."/>
            <person name="Seah K. B. B."/>
        </authorList>
    </citation>
    <scope>NUCLEOTIDE SEQUENCE</scope>
    <source>
        <strain evidence="3">BECK_BZ197</strain>
        <strain evidence="5">BECK_BZ198</strain>
        <strain evidence="4">BECK_BZ199</strain>
    </source>
</reference>